<sequence length="324" mass="36956">MLQKKKFNNFYYTIQHLKHLIQLEQEYGRFFLFIPVFMAFGATFWFTKKPEIPTWIIVFSCIITTLISLKIRYSHPNTFLIASILTYFLTGMTLAVIETIRNPTIMLSQPITTTLRGIVKWREPMQDGKWRYLVQILETNHYHSELLSQQVMLSVTKKHDSFPSGNIIEGTARLSPPSGPALPGLFDISFFSYYKGIGAVGYFYSTPRTIPLSDSHNNWKQFLVISQSFLYDIRAKIGIYIRTKLSGDIGALATALITDERRAISSETIESLRKSGLAHIIAISGINMTIAAGLFFSACAQSLLAFQFLQKDFQSRKYHLSALF</sequence>
<evidence type="ECO:0000313" key="10">
    <source>
        <dbReference type="Proteomes" id="UP000189542"/>
    </source>
</evidence>
<comment type="subcellular location">
    <subcellularLocation>
        <location evidence="1">Cell membrane</location>
        <topology evidence="1">Multi-pass membrane protein</topology>
    </subcellularLocation>
</comment>
<dbReference type="InterPro" id="IPR004477">
    <property type="entry name" value="ComEC_N"/>
</dbReference>
<keyword evidence="2" id="KW-1003">Cell membrane</keyword>
<evidence type="ECO:0000313" key="9">
    <source>
        <dbReference type="EMBL" id="ONI59669.1"/>
    </source>
</evidence>
<dbReference type="AlphaFoldDB" id="A0A1V2N7Y6"/>
<feature type="transmembrane region" description="Helical" evidence="6">
    <location>
        <begin position="27"/>
        <end position="46"/>
    </location>
</feature>
<evidence type="ECO:0000256" key="4">
    <source>
        <dbReference type="ARBA" id="ARBA00022989"/>
    </source>
</evidence>
<dbReference type="PANTHER" id="PTHR30619:SF1">
    <property type="entry name" value="RECOMBINATION PROTEIN 2"/>
    <property type="match status" value="1"/>
</dbReference>
<dbReference type="Proteomes" id="UP000189542">
    <property type="component" value="Unassembled WGS sequence"/>
</dbReference>
<feature type="transmembrane region" description="Helical" evidence="6">
    <location>
        <begin position="52"/>
        <end position="71"/>
    </location>
</feature>
<evidence type="ECO:0000259" key="8">
    <source>
        <dbReference type="Pfam" id="PF13567"/>
    </source>
</evidence>
<evidence type="ECO:0000256" key="3">
    <source>
        <dbReference type="ARBA" id="ARBA00022692"/>
    </source>
</evidence>
<feature type="domain" description="DUF4131" evidence="8">
    <location>
        <begin position="54"/>
        <end position="205"/>
    </location>
</feature>
<dbReference type="GO" id="GO:0005886">
    <property type="term" value="C:plasma membrane"/>
    <property type="evidence" value="ECO:0007669"/>
    <property type="project" value="UniProtKB-SubCell"/>
</dbReference>
<evidence type="ECO:0000259" key="7">
    <source>
        <dbReference type="Pfam" id="PF03772"/>
    </source>
</evidence>
<keyword evidence="5 6" id="KW-0472">Membrane</keyword>
<proteinExistence type="predicted"/>
<feature type="domain" description="ComEC/Rec2-related protein" evidence="7">
    <location>
        <begin position="256"/>
        <end position="302"/>
    </location>
</feature>
<feature type="transmembrane region" description="Helical" evidence="6">
    <location>
        <begin position="78"/>
        <end position="97"/>
    </location>
</feature>
<keyword evidence="4 6" id="KW-1133">Transmembrane helix</keyword>
<dbReference type="InterPro" id="IPR025405">
    <property type="entry name" value="DUF4131"/>
</dbReference>
<organism evidence="9 10">
    <name type="scientific">Candidatus Liberibacter solanacearum</name>
    <dbReference type="NCBI Taxonomy" id="556287"/>
    <lineage>
        <taxon>Bacteria</taxon>
        <taxon>Pseudomonadati</taxon>
        <taxon>Pseudomonadota</taxon>
        <taxon>Alphaproteobacteria</taxon>
        <taxon>Hyphomicrobiales</taxon>
        <taxon>Rhizobiaceae</taxon>
        <taxon>Liberibacter</taxon>
    </lineage>
</organism>
<dbReference type="Pfam" id="PF03772">
    <property type="entry name" value="Competence"/>
    <property type="match status" value="1"/>
</dbReference>
<reference evidence="9 10" key="1">
    <citation type="journal article" date="2017" name="PLoS ONE">
        <title>Genomic sequence of 'Candidatus Liberibacter solanacearum' haplotype C and its comparison with haplotype A and B genomes.</title>
        <authorList>
            <person name="Wang J."/>
            <person name="Haapalainen M."/>
            <person name="Schott T."/>
            <person name="Thompson S.M."/>
            <person name="Smith G.R."/>
            <person name="Nissinen A.I."/>
            <person name="Pirhonen M."/>
        </authorList>
    </citation>
    <scope>NUCLEOTIDE SEQUENCE [LARGE SCALE GENOMIC DNA]</scope>
    <source>
        <strain evidence="9 10">FIN111</strain>
    </source>
</reference>
<dbReference type="PANTHER" id="PTHR30619">
    <property type="entry name" value="DNA INTERNALIZATION/COMPETENCE PROTEIN COMEC/REC2"/>
    <property type="match status" value="1"/>
</dbReference>
<protein>
    <recommendedName>
        <fullName evidence="11">DNA internalization-related competence protein ComEC/Rec2</fullName>
    </recommendedName>
</protein>
<dbReference type="EMBL" id="LVWB01000011">
    <property type="protein sequence ID" value="ONI59669.1"/>
    <property type="molecule type" value="Genomic_DNA"/>
</dbReference>
<dbReference type="Pfam" id="PF13567">
    <property type="entry name" value="DUF4131"/>
    <property type="match status" value="1"/>
</dbReference>
<evidence type="ECO:0000256" key="5">
    <source>
        <dbReference type="ARBA" id="ARBA00023136"/>
    </source>
</evidence>
<keyword evidence="3 6" id="KW-0812">Transmembrane</keyword>
<evidence type="ECO:0000256" key="1">
    <source>
        <dbReference type="ARBA" id="ARBA00004651"/>
    </source>
</evidence>
<gene>
    <name evidence="9" type="ORF">AYO25_03470</name>
</gene>
<accession>A0A1V2N7Y6</accession>
<comment type="caution">
    <text evidence="9">The sequence shown here is derived from an EMBL/GenBank/DDBJ whole genome shotgun (WGS) entry which is preliminary data.</text>
</comment>
<dbReference type="InterPro" id="IPR052159">
    <property type="entry name" value="Competence_DNA_uptake"/>
</dbReference>
<dbReference type="OrthoDB" id="9790149at2"/>
<evidence type="ECO:0000256" key="6">
    <source>
        <dbReference type="SAM" id="Phobius"/>
    </source>
</evidence>
<name>A0A1V2N7Y6_9HYPH</name>
<evidence type="ECO:0008006" key="11">
    <source>
        <dbReference type="Google" id="ProtNLM"/>
    </source>
</evidence>
<evidence type="ECO:0000256" key="2">
    <source>
        <dbReference type="ARBA" id="ARBA00022475"/>
    </source>
</evidence>